<dbReference type="Proteomes" id="UP000775547">
    <property type="component" value="Unassembled WGS sequence"/>
</dbReference>
<proteinExistence type="predicted"/>
<sequence>MEKGLNPKGYLVCKYAFKRISGQPPLPIKDEDEDTKEADSSAAEQPSSPINFNVPDEDTKSPLAGSSANL</sequence>
<gene>
    <name evidence="2" type="ORF">DXG03_007050</name>
</gene>
<dbReference type="AlphaFoldDB" id="A0A9P7KHR5"/>
<name>A0A9P7KHR5_9AGAR</name>
<dbReference type="EMBL" id="JABCKV010000005">
    <property type="protein sequence ID" value="KAG5648016.1"/>
    <property type="molecule type" value="Genomic_DNA"/>
</dbReference>
<dbReference type="Gene3D" id="2.30.280.10">
    <property type="entry name" value="SRA-YDG"/>
    <property type="match status" value="1"/>
</dbReference>
<organism evidence="2 3">
    <name type="scientific">Asterophora parasitica</name>
    <dbReference type="NCBI Taxonomy" id="117018"/>
    <lineage>
        <taxon>Eukaryota</taxon>
        <taxon>Fungi</taxon>
        <taxon>Dikarya</taxon>
        <taxon>Basidiomycota</taxon>
        <taxon>Agaricomycotina</taxon>
        <taxon>Agaricomycetes</taxon>
        <taxon>Agaricomycetidae</taxon>
        <taxon>Agaricales</taxon>
        <taxon>Tricholomatineae</taxon>
        <taxon>Lyophyllaceae</taxon>
        <taxon>Asterophora</taxon>
    </lineage>
</organism>
<dbReference type="OrthoDB" id="2270193at2759"/>
<reference evidence="2" key="2">
    <citation type="submission" date="2021-10" db="EMBL/GenBank/DDBJ databases">
        <title>Phylogenomics reveals ancestral predisposition of the termite-cultivated fungus Termitomyces towards a domesticated lifestyle.</title>
        <authorList>
            <person name="Auxier B."/>
            <person name="Grum-Grzhimaylo A."/>
            <person name="Cardenas M.E."/>
            <person name="Lodge J.D."/>
            <person name="Laessoe T."/>
            <person name="Pedersen O."/>
            <person name="Smith M.E."/>
            <person name="Kuyper T.W."/>
            <person name="Franco-Molano E.A."/>
            <person name="Baroni T.J."/>
            <person name="Aanen D.K."/>
        </authorList>
    </citation>
    <scope>NUCLEOTIDE SEQUENCE</scope>
    <source>
        <strain evidence="2">AP01</strain>
        <tissue evidence="2">Mycelium</tissue>
    </source>
</reference>
<feature type="region of interest" description="Disordered" evidence="1">
    <location>
        <begin position="22"/>
        <end position="70"/>
    </location>
</feature>
<reference evidence="2" key="1">
    <citation type="submission" date="2020-07" db="EMBL/GenBank/DDBJ databases">
        <authorList>
            <person name="Nieuwenhuis M."/>
            <person name="Van De Peppel L.J.J."/>
        </authorList>
    </citation>
    <scope>NUCLEOTIDE SEQUENCE</scope>
    <source>
        <strain evidence="2">AP01</strain>
        <tissue evidence="2">Mycelium</tissue>
    </source>
</reference>
<evidence type="ECO:0000313" key="3">
    <source>
        <dbReference type="Proteomes" id="UP000775547"/>
    </source>
</evidence>
<accession>A0A9P7KHR5</accession>
<dbReference type="InterPro" id="IPR036987">
    <property type="entry name" value="SRA-YDG_sf"/>
</dbReference>
<evidence type="ECO:0000256" key="1">
    <source>
        <dbReference type="SAM" id="MobiDB-lite"/>
    </source>
</evidence>
<protein>
    <submittedName>
        <fullName evidence="2">Uncharacterized protein</fullName>
    </submittedName>
</protein>
<feature type="compositionally biased region" description="Polar residues" evidence="1">
    <location>
        <begin position="42"/>
        <end position="51"/>
    </location>
</feature>
<keyword evidence="3" id="KW-1185">Reference proteome</keyword>
<evidence type="ECO:0000313" key="2">
    <source>
        <dbReference type="EMBL" id="KAG5648016.1"/>
    </source>
</evidence>
<comment type="caution">
    <text evidence="2">The sequence shown here is derived from an EMBL/GenBank/DDBJ whole genome shotgun (WGS) entry which is preliminary data.</text>
</comment>